<comment type="caution">
    <text evidence="3">The sequence shown here is derived from an EMBL/GenBank/DDBJ whole genome shotgun (WGS) entry which is preliminary data.</text>
</comment>
<evidence type="ECO:0000313" key="3">
    <source>
        <dbReference type="EMBL" id="OGN07977.1"/>
    </source>
</evidence>
<dbReference type="Gene3D" id="2.30.30.40">
    <property type="entry name" value="SH3 Domains"/>
    <property type="match status" value="1"/>
</dbReference>
<proteinExistence type="predicted"/>
<dbReference type="AlphaFoldDB" id="A0A1F8F4B2"/>
<sequence length="408" mass="42817">MKLFKNKFSLLSLIIVLIGGVFLAGIDLARAGDADFPQDTTVAMTVGNLIIVGGSSVDSVTTTADDIAISISAGQTFTLTSAGRLKLSNNGGFTYSCSSAESRLVVSVASGGAAITVTVTPSSEACDVTSGGGGGGGGGGTITTPTPTPTPTVTATPTPTLIITVTTTPTPTLTTTPVSTSTTGQVTPASRGFVSLVALSLKEGDVISATGSDDPDVYIANAWGYRRLFLNPVIFSFYGHLGFNKVKKVTSSTRDTLVASGLFRKNGDAKVYGVETTGEDTGKLHWINMTGAQAVAEDANFFKKVFIINDNEFNWYPKGADYTSLSQVPNYIRTNTPTSTVLGIAVKRYKVIGTDQLNVRELPSTSSKLLGKLPEGQTIESLSQQGLWHKIKYQNNDAWVHGSYLQAL</sequence>
<feature type="domain" description="SH3b" evidence="2">
    <location>
        <begin position="347"/>
        <end position="408"/>
    </location>
</feature>
<dbReference type="InterPro" id="IPR003646">
    <property type="entry name" value="SH3-like_bac-type"/>
</dbReference>
<dbReference type="SMART" id="SM00287">
    <property type="entry name" value="SH3b"/>
    <property type="match status" value="1"/>
</dbReference>
<evidence type="ECO:0000259" key="2">
    <source>
        <dbReference type="PROSITE" id="PS51781"/>
    </source>
</evidence>
<gene>
    <name evidence="3" type="ORF">A2750_01675</name>
</gene>
<feature type="compositionally biased region" description="Gly residues" evidence="1">
    <location>
        <begin position="131"/>
        <end position="141"/>
    </location>
</feature>
<dbReference type="Pfam" id="PF08239">
    <property type="entry name" value="SH3_3"/>
    <property type="match status" value="1"/>
</dbReference>
<accession>A0A1F8F4B2</accession>
<organism evidence="3 4">
    <name type="scientific">Candidatus Yanofskybacteria bacterium RIFCSPHIGHO2_01_FULL_45_42</name>
    <dbReference type="NCBI Taxonomy" id="1802671"/>
    <lineage>
        <taxon>Bacteria</taxon>
        <taxon>Candidatus Yanofskyibacteriota</taxon>
    </lineage>
</organism>
<dbReference type="Proteomes" id="UP000178023">
    <property type="component" value="Unassembled WGS sequence"/>
</dbReference>
<name>A0A1F8F4B2_9BACT</name>
<feature type="region of interest" description="Disordered" evidence="1">
    <location>
        <begin position="131"/>
        <end position="156"/>
    </location>
</feature>
<reference evidence="3 4" key="1">
    <citation type="journal article" date="2016" name="Nat. Commun.">
        <title>Thousands of microbial genomes shed light on interconnected biogeochemical processes in an aquifer system.</title>
        <authorList>
            <person name="Anantharaman K."/>
            <person name="Brown C.T."/>
            <person name="Hug L.A."/>
            <person name="Sharon I."/>
            <person name="Castelle C.J."/>
            <person name="Probst A.J."/>
            <person name="Thomas B.C."/>
            <person name="Singh A."/>
            <person name="Wilkins M.J."/>
            <person name="Karaoz U."/>
            <person name="Brodie E.L."/>
            <person name="Williams K.H."/>
            <person name="Hubbard S.S."/>
            <person name="Banfield J.F."/>
        </authorList>
    </citation>
    <scope>NUCLEOTIDE SEQUENCE [LARGE SCALE GENOMIC DNA]</scope>
</reference>
<dbReference type="PROSITE" id="PS51781">
    <property type="entry name" value="SH3B"/>
    <property type="match status" value="1"/>
</dbReference>
<dbReference type="EMBL" id="MGJL01000013">
    <property type="protein sequence ID" value="OGN07977.1"/>
    <property type="molecule type" value="Genomic_DNA"/>
</dbReference>
<protein>
    <recommendedName>
        <fullName evidence="2">SH3b domain-containing protein</fullName>
    </recommendedName>
</protein>
<evidence type="ECO:0000313" key="4">
    <source>
        <dbReference type="Proteomes" id="UP000178023"/>
    </source>
</evidence>
<evidence type="ECO:0000256" key="1">
    <source>
        <dbReference type="SAM" id="MobiDB-lite"/>
    </source>
</evidence>